<dbReference type="InterPro" id="IPR016181">
    <property type="entry name" value="Acyl_CoA_acyltransferase"/>
</dbReference>
<reference evidence="3" key="1">
    <citation type="submission" date="2017-02" db="EMBL/GenBank/DDBJ databases">
        <authorList>
            <person name="Varghese N."/>
            <person name="Submissions S."/>
        </authorList>
    </citation>
    <scope>NUCLEOTIDE SEQUENCE [LARGE SCALE GENOMIC DNA]</scope>
    <source>
        <strain evidence="3">ATCC 700200</strain>
    </source>
</reference>
<dbReference type="InterPro" id="IPR000182">
    <property type="entry name" value="GNAT_dom"/>
</dbReference>
<evidence type="ECO:0000313" key="2">
    <source>
        <dbReference type="EMBL" id="SKA93005.1"/>
    </source>
</evidence>
<dbReference type="Proteomes" id="UP000190774">
    <property type="component" value="Unassembled WGS sequence"/>
</dbReference>
<keyword evidence="2" id="KW-0808">Transferase</keyword>
<name>A0A1T4XVB9_9BACT</name>
<dbReference type="STRING" id="48467.SAMN02745166_02023"/>
<dbReference type="EMBL" id="FUYE01000005">
    <property type="protein sequence ID" value="SKA93005.1"/>
    <property type="molecule type" value="Genomic_DNA"/>
</dbReference>
<evidence type="ECO:0000313" key="3">
    <source>
        <dbReference type="Proteomes" id="UP000190774"/>
    </source>
</evidence>
<dbReference type="Gene3D" id="3.40.630.30">
    <property type="match status" value="1"/>
</dbReference>
<dbReference type="AlphaFoldDB" id="A0A1T4XVB9"/>
<dbReference type="SUPFAM" id="SSF55729">
    <property type="entry name" value="Acyl-CoA N-acyltransferases (Nat)"/>
    <property type="match status" value="1"/>
</dbReference>
<keyword evidence="3" id="KW-1185">Reference proteome</keyword>
<dbReference type="InterPro" id="IPR051908">
    <property type="entry name" value="Ribosomal_N-acetyltransferase"/>
</dbReference>
<dbReference type="OrthoDB" id="9785602at2"/>
<feature type="domain" description="N-acetyltransferase" evidence="1">
    <location>
        <begin position="19"/>
        <end position="185"/>
    </location>
</feature>
<proteinExistence type="predicted"/>
<dbReference type="GO" id="GO:0005737">
    <property type="term" value="C:cytoplasm"/>
    <property type="evidence" value="ECO:0007669"/>
    <property type="project" value="TreeGrafter"/>
</dbReference>
<dbReference type="GO" id="GO:0008999">
    <property type="term" value="F:protein-N-terminal-alanine acetyltransferase activity"/>
    <property type="evidence" value="ECO:0007669"/>
    <property type="project" value="TreeGrafter"/>
</dbReference>
<organism evidence="2 3">
    <name type="scientific">Prosthecobacter debontii</name>
    <dbReference type="NCBI Taxonomy" id="48467"/>
    <lineage>
        <taxon>Bacteria</taxon>
        <taxon>Pseudomonadati</taxon>
        <taxon>Verrucomicrobiota</taxon>
        <taxon>Verrucomicrobiia</taxon>
        <taxon>Verrucomicrobiales</taxon>
        <taxon>Verrucomicrobiaceae</taxon>
        <taxon>Prosthecobacter</taxon>
    </lineage>
</organism>
<protein>
    <submittedName>
        <fullName evidence="2">Acetyltransferase (GNAT) domain-containing protein</fullName>
    </submittedName>
</protein>
<gene>
    <name evidence="2" type="ORF">SAMN02745166_02023</name>
</gene>
<dbReference type="GO" id="GO:1990189">
    <property type="term" value="F:protein N-terminal-serine acetyltransferase activity"/>
    <property type="evidence" value="ECO:0007669"/>
    <property type="project" value="TreeGrafter"/>
</dbReference>
<sequence>MSISPKNLPFPISLPTRRLQLRRLQRADAESLCAYRSLPEVARYQSWETYGPEDAARLLHDQQDRDIGMPGTWLQVAVVETRTGQMIGDFGLHCLADEPCQFEIGVTFAPDWQGQGYATEALECLLNYLFTERSARRIFATTDVLNVPAAALFRRLGFRQEAHHVEHRAYKGTWTSEYVFALLAREWEVRSHSHPKPGSVSTFAEI</sequence>
<dbReference type="PANTHER" id="PTHR43441">
    <property type="entry name" value="RIBOSOMAL-PROTEIN-SERINE ACETYLTRANSFERASE"/>
    <property type="match status" value="1"/>
</dbReference>
<accession>A0A1T4XVB9</accession>
<evidence type="ECO:0000259" key="1">
    <source>
        <dbReference type="PROSITE" id="PS51186"/>
    </source>
</evidence>
<dbReference type="Pfam" id="PF13302">
    <property type="entry name" value="Acetyltransf_3"/>
    <property type="match status" value="1"/>
</dbReference>
<dbReference type="PROSITE" id="PS51186">
    <property type="entry name" value="GNAT"/>
    <property type="match status" value="1"/>
</dbReference>
<dbReference type="PANTHER" id="PTHR43441:SF11">
    <property type="entry name" value="RIBOSOMAL-PROTEIN-SERINE ACETYLTRANSFERASE"/>
    <property type="match status" value="1"/>
</dbReference>
<dbReference type="RefSeq" id="WP_078813231.1">
    <property type="nucleotide sequence ID" value="NZ_FUYE01000005.1"/>
</dbReference>